<evidence type="ECO:0000256" key="1">
    <source>
        <dbReference type="ARBA" id="ARBA00022729"/>
    </source>
</evidence>
<reference evidence="3 4" key="1">
    <citation type="submission" date="2024-09" db="EMBL/GenBank/DDBJ databases">
        <authorList>
            <person name="Sun Q."/>
            <person name="Mori K."/>
        </authorList>
    </citation>
    <scope>NUCLEOTIDE SEQUENCE [LARGE SCALE GENOMIC DNA]</scope>
    <source>
        <strain evidence="3 4">CECT 8460</strain>
    </source>
</reference>
<evidence type="ECO:0000313" key="3">
    <source>
        <dbReference type="EMBL" id="MFB9089230.1"/>
    </source>
</evidence>
<dbReference type="Proteomes" id="UP001589576">
    <property type="component" value="Unassembled WGS sequence"/>
</dbReference>
<dbReference type="Gene3D" id="2.60.40.1220">
    <property type="match status" value="2"/>
</dbReference>
<evidence type="ECO:0000313" key="4">
    <source>
        <dbReference type="Proteomes" id="UP001589576"/>
    </source>
</evidence>
<feature type="signal peptide" evidence="2">
    <location>
        <begin position="1"/>
        <end position="27"/>
    </location>
</feature>
<evidence type="ECO:0008006" key="5">
    <source>
        <dbReference type="Google" id="ProtNLM"/>
    </source>
</evidence>
<accession>A0ABV5GDN2</accession>
<proteinExistence type="predicted"/>
<protein>
    <recommendedName>
        <fullName evidence="5">Ig-like domain-containing protein</fullName>
    </recommendedName>
</protein>
<dbReference type="EMBL" id="JBHMFB010000016">
    <property type="protein sequence ID" value="MFB9089230.1"/>
    <property type="molecule type" value="Genomic_DNA"/>
</dbReference>
<gene>
    <name evidence="3" type="ORF">ACFFUU_06435</name>
</gene>
<feature type="non-terminal residue" evidence="3">
    <location>
        <position position="918"/>
    </location>
</feature>
<dbReference type="InterPro" id="IPR014755">
    <property type="entry name" value="Cu-Rt/internalin_Ig-like"/>
</dbReference>
<name>A0ABV5GDN2_9FLAO</name>
<comment type="caution">
    <text evidence="3">The sequence shown here is derived from an EMBL/GenBank/DDBJ whole genome shotgun (WGS) entry which is preliminary data.</text>
</comment>
<organism evidence="3 4">
    <name type="scientific">Flavobacterium paronense</name>
    <dbReference type="NCBI Taxonomy" id="1392775"/>
    <lineage>
        <taxon>Bacteria</taxon>
        <taxon>Pseudomonadati</taxon>
        <taxon>Bacteroidota</taxon>
        <taxon>Flavobacteriia</taxon>
        <taxon>Flavobacteriales</taxon>
        <taxon>Flavobacteriaceae</taxon>
        <taxon>Flavobacterium</taxon>
    </lineage>
</organism>
<sequence length="918" mass="95793">MKKIYSIKNCVLVSFLLLLTINVSLLAQSKTGKGAQNTNFSKRVTSKNIARNSNSTRSVLATDVITACNSYTWPVNGLTYNISGIYTDGGGITQLFNDQTAWDTSAATYGATVAFNSLSGIPAATTITLTIGSTSVTLSAPSGMYSSGTFVGVNNPGETITMTFSPSIYGVAGNYFLTNIADNVVNGNVKATYSDGAIDDRTVTTDTETFGYFSTTPLTSVVLTTTDTNRYISLKNISIATNPASANTLDLTINQAVTPAFTAIDPICDGDTLAPLPTTSNNGIIGVWTPALDNTTTTTYTFTPDTGQCATVLTKTITVNPIVSSSTNVTACNSYTWPVTGTTYTTSGSYSTYVTIPDSQVIDDLALWNEHAASYNATVISNTLSGINATNPTNITYGPVTVSMSAPGGMYSSGDFLGTGNANNPLTITFNPPVYGVSGNYFTSDFTDAVISGNITVNYSNGTVQSRTVTTDTDSFGYFDSNYISSIVISSTTTVPNHYVSIKNLSIAANPSTCSTETLNLTINTLPPPGNTLATAIDVTATNYTTTGNNLAINCYTDTVGDTSPDVWYKVALSPCALTLSTNTCTNSDFDTILRIFKEDGTTEIGFSDDDCGSTFQSSISDVDVSAEDIVYVLVEGYVGLNRDQGNYGLEILQTLATQVTPTFTAVADICNGDTLLALPTTSNNGIPGTWSPALDNTDTTTYFFTPDASQCATTTSLTIVVNPLTTNGSVTTSICDGDSYTWPANGVTYTTAQSGVTVVNGCNTATLNLSITPLTTIGSVTTSICDGDSYTWPANGVTYTTAQSGVTVVNGCNTATLNLSITPLTTIGSVTTSICDGDSYTWPANGVTYTTAQSGVTVITGCNTATLNLSITPLTTNGSVTTAICDGDSYTWPANGVTYTTAQTVTVVTGCNTATLN</sequence>
<evidence type="ECO:0000256" key="2">
    <source>
        <dbReference type="SAM" id="SignalP"/>
    </source>
</evidence>
<keyword evidence="1 2" id="KW-0732">Signal</keyword>
<feature type="chain" id="PRO_5045690455" description="Ig-like domain-containing protein" evidence="2">
    <location>
        <begin position="28"/>
        <end position="918"/>
    </location>
</feature>
<keyword evidence="4" id="KW-1185">Reference proteome</keyword>